<evidence type="ECO:0000256" key="1">
    <source>
        <dbReference type="SAM" id="SignalP"/>
    </source>
</evidence>
<accession>A0A1B8ZVG9</accession>
<evidence type="ECO:0000313" key="3">
    <source>
        <dbReference type="EMBL" id="OCA75554.1"/>
    </source>
</evidence>
<dbReference type="NCBIfam" id="TIGR04131">
    <property type="entry name" value="Bac_Flav_CTERM"/>
    <property type="match status" value="1"/>
</dbReference>
<evidence type="ECO:0000313" key="4">
    <source>
        <dbReference type="Proteomes" id="UP000093432"/>
    </source>
</evidence>
<dbReference type="STRING" id="651561.BBI00_14995"/>
<dbReference type="EMBL" id="MAYG01000001">
    <property type="protein sequence ID" value="OCA75554.1"/>
    <property type="molecule type" value="Genomic_DNA"/>
</dbReference>
<reference evidence="4" key="1">
    <citation type="submission" date="2016-07" db="EMBL/GenBank/DDBJ databases">
        <authorList>
            <person name="Florea S."/>
            <person name="Webb J.S."/>
            <person name="Jaromczyk J."/>
            <person name="Schardl C.L."/>
        </authorList>
    </citation>
    <scope>NUCLEOTIDE SEQUENCE [LARGE SCALE GENOMIC DNA]</scope>
    <source>
        <strain evidence="4">CC-VM-7</strain>
    </source>
</reference>
<dbReference type="RefSeq" id="WP_065399512.1">
    <property type="nucleotide sequence ID" value="NZ_MAYG01000001.1"/>
</dbReference>
<keyword evidence="1" id="KW-0732">Signal</keyword>
<dbReference type="Pfam" id="PF13585">
    <property type="entry name" value="CHU_C"/>
    <property type="match status" value="1"/>
</dbReference>
<sequence>MKKILSFLLIFYIFTSAFAQLDREHWFAPMIDRSGAPNPYQKLYLSTNRTTPFPVSIFNNNVLIGTVNISKNNPQKFDVLRNYIITTQQTDLFTPTTKGLYLKAEFPFYANLRFSVFNHAEIITSKGIPSTGKSFFAASVPISVSNSILNFMTSVLATEDNTTVTISGYSPAVQFSNGTTGAANPTMTFTLNKGQSYIIDGIGDIAGNFNGFIGSKIISDKPVNVTNGNFNGQYAGNYPTSSDILMDQAVPVNRLGSEFALVKGNGGIGANMEGAVVIATEDNTQVFVNNEVLPVATLNTGKYFVIPDTKYSLQGNGHYNLYIKTTKNAYVYQILAGDSGSGNEVATGGFNFIPALNCYLPKQINELGFINENFVHSNGNPGGILNIPTKLNLITERGATVTVNGATPPAITGPYDMTGTTNWVTYGIPNVTGTITVVSNKAITAGITAGSDAVGYGGFFAGFPTQPVILKSGGDCAPGIVLTVDPIIYDTYQWYRNGILISGATSSSFSPTQSGYYTCSVTMGSCAPLVTEQFKVQSCTKLSTASYNICTSQTITPAFSNSTQTPVPGTVAITTPPTLGTAVINPATGVITYTANTPGTAATDTFTYTFCGNDPDFPDCETVTVTINILALTVTNATLHACDINGQGTFNLTTANVTNNSPVTITYYPTLADAQAENPAALINTPNTYTAPNGTIIYAVVKNNIGCKSIAQITLSLFNKAIVLDNYNGVFCDDNLDGTVTVILSNITGIVLNNPAYFTNVRYYANLTDANAGNTNTLPNSWSYTATTTIYIRVDSPDGCATVIKPLQFSIGNRLTLITKSVTESVCDDDLDGIKTVNLAQFIPQFTLDPNITSTFHGTLADAQNDVNAIAATVNITASQTYYIRFEKNGVCPEVGTIKITIKVPKKSDLLKDQAICPKTTTTLDAGPGFDRYLWSTGATTPSITNVPVGSYWVELTSNGCVYKQYVNVTELPSPVISSIEIEGITVKVGVTGGTPPYEYSLDGVVWQSSNVFYNVPRGAHTVFVRDSKFCEVVKKPFAIINLINTITPNGDGYNEVINYSALMANDNLVFRIFDRYGAEVFRGTPENQYTWDGRVGGRYVPTATYWYFITWTEYGSTLSIKHSSWLLVKHR</sequence>
<gene>
    <name evidence="3" type="ORF">BBI00_14995</name>
</gene>
<feature type="domain" description="IgGFc-binding protein N-terminal" evidence="2">
    <location>
        <begin position="130"/>
        <end position="446"/>
    </location>
</feature>
<dbReference type="InterPro" id="IPR026341">
    <property type="entry name" value="T9SS_type_B"/>
</dbReference>
<evidence type="ECO:0000259" key="2">
    <source>
        <dbReference type="Pfam" id="PF17517"/>
    </source>
</evidence>
<protein>
    <submittedName>
        <fullName evidence="3">Gliding motility protein</fullName>
    </submittedName>
</protein>
<proteinExistence type="predicted"/>
<dbReference type="OrthoDB" id="9765926at2"/>
<dbReference type="AlphaFoldDB" id="A0A1B8ZVG9"/>
<organism evidence="3 4">
    <name type="scientific">Chryseobacterium arthrosphaerae</name>
    <dbReference type="NCBI Taxonomy" id="651561"/>
    <lineage>
        <taxon>Bacteria</taxon>
        <taxon>Pseudomonadati</taxon>
        <taxon>Bacteroidota</taxon>
        <taxon>Flavobacteriia</taxon>
        <taxon>Flavobacteriales</taxon>
        <taxon>Weeksellaceae</taxon>
        <taxon>Chryseobacterium group</taxon>
        <taxon>Chryseobacterium</taxon>
    </lineage>
</organism>
<dbReference type="InterPro" id="IPR035234">
    <property type="entry name" value="IgGFc-bd_N"/>
</dbReference>
<feature type="chain" id="PRO_5008621168" evidence="1">
    <location>
        <begin position="20"/>
        <end position="1132"/>
    </location>
</feature>
<feature type="signal peptide" evidence="1">
    <location>
        <begin position="1"/>
        <end position="19"/>
    </location>
</feature>
<comment type="caution">
    <text evidence="3">The sequence shown here is derived from an EMBL/GenBank/DDBJ whole genome shotgun (WGS) entry which is preliminary data.</text>
</comment>
<name>A0A1B8ZVG9_9FLAO</name>
<dbReference type="Pfam" id="PF17517">
    <property type="entry name" value="IgGFc_binding"/>
    <property type="match status" value="1"/>
</dbReference>
<dbReference type="Proteomes" id="UP000093432">
    <property type="component" value="Unassembled WGS sequence"/>
</dbReference>